<gene>
    <name evidence="1" type="ORF">OZSIB_1610</name>
</gene>
<comment type="caution">
    <text evidence="1">The sequence shown here is derived from an EMBL/GenBank/DDBJ whole genome shotgun (WGS) entry which is preliminary data.</text>
</comment>
<reference evidence="1 2" key="1">
    <citation type="submission" date="2018-05" db="EMBL/GenBank/DDBJ databases">
        <title>A metagenomic window into the 2 km-deep terrestrial subsurface aquifer revealed taxonomically and functionally diverse microbial community comprising novel uncultured bacterial lineages.</title>
        <authorList>
            <person name="Kadnikov V.V."/>
            <person name="Mardanov A.V."/>
            <person name="Beletsky A.V."/>
            <person name="Banks D."/>
            <person name="Pimenov N.V."/>
            <person name="Frank Y.A."/>
            <person name="Karnachuk O.V."/>
            <person name="Ravin N.V."/>
        </authorList>
    </citation>
    <scope>NUCLEOTIDE SEQUENCE [LARGE SCALE GENOMIC DNA]</scope>
    <source>
        <strain evidence="1">BY5</strain>
    </source>
</reference>
<protein>
    <submittedName>
        <fullName evidence="1">Uncharacterized protein</fullName>
    </submittedName>
</protein>
<dbReference type="Proteomes" id="UP000252355">
    <property type="component" value="Unassembled WGS sequence"/>
</dbReference>
<evidence type="ECO:0000313" key="2">
    <source>
        <dbReference type="Proteomes" id="UP000252355"/>
    </source>
</evidence>
<dbReference type="EMBL" id="QOQW01000025">
    <property type="protein sequence ID" value="RCK78233.1"/>
    <property type="molecule type" value="Genomic_DNA"/>
</dbReference>
<proteinExistence type="predicted"/>
<evidence type="ECO:0000313" key="1">
    <source>
        <dbReference type="EMBL" id="RCK78233.1"/>
    </source>
</evidence>
<name>A0A367ZJC5_9BACT</name>
<sequence length="75" mass="8634">MLPPTPDQRQAILAICRRFGVSIALIENLLQLQHRYRSHLKRRGIFEEIRRLLRTNLNQPPVPLEAGATPLEAEP</sequence>
<organism evidence="1 2">
    <name type="scientific">Candidatus Ozemobacter sibiricus</name>
    <dbReference type="NCBI Taxonomy" id="2268124"/>
    <lineage>
        <taxon>Bacteria</taxon>
        <taxon>Candidatus Ozemobacteria</taxon>
        <taxon>Candidatus Ozemobacterales</taxon>
        <taxon>Candidatus Ozemobacteraceae</taxon>
        <taxon>Candidatus Ozemobacter</taxon>
    </lineage>
</organism>
<dbReference type="AlphaFoldDB" id="A0A367ZJC5"/>
<accession>A0A367ZJC5</accession>